<sequence>MFLFGVLSTAFLAKQASAAFQDFGIPASHATVDVKVFNVGILSATTGAAAFFQPVLPGHEDASFPMYSFFIEHASGTRLMFDLGLRKDPQNLAPILAAQIASGLFQLDEPKDITEMLQDGGIALETIDTVIWSHAHLDHFGDMSKFPNTTGLVIGSETDTSTFPENPNGTLQTSDFAGRTVTKIDFATANLTFSGLKAIDYFHDGSLYLLNTPGHLPGHLTALARVTPSSFVVLGGDTFHHAGEARPRPDFQKNFPCPAHLLEETRTSISTDFFWSPHSRVGEFDLPSRAQQLLAVADIPGSVYADPVASQVSLEKVATFDADADFLVIVAHDLSVAKALPFFPASLNSWKARGLKAGTVWNFVDTANPAFIFSPA</sequence>
<keyword evidence="3" id="KW-0378">Hydrolase</keyword>
<keyword evidence="4" id="KW-0862">Zinc</keyword>
<dbReference type="PANTHER" id="PTHR42978:SF5">
    <property type="entry name" value="METALLO-BETA-LACTAMASE DOMAIN-CONTAINING PROTEIN"/>
    <property type="match status" value="1"/>
</dbReference>
<gene>
    <name evidence="7" type="ORF">GGX14DRAFT_453202</name>
</gene>
<comment type="caution">
    <text evidence="7">The sequence shown here is derived from an EMBL/GenBank/DDBJ whole genome shotgun (WGS) entry which is preliminary data.</text>
</comment>
<feature type="chain" id="PRO_5042048837" evidence="5">
    <location>
        <begin position="19"/>
        <end position="376"/>
    </location>
</feature>
<evidence type="ECO:0000256" key="2">
    <source>
        <dbReference type="ARBA" id="ARBA00022723"/>
    </source>
</evidence>
<evidence type="ECO:0000256" key="4">
    <source>
        <dbReference type="ARBA" id="ARBA00022833"/>
    </source>
</evidence>
<name>A0AAD6VEL8_9AGAR</name>
<dbReference type="CDD" id="cd07730">
    <property type="entry name" value="metallo-hydrolase-like_MBL-fold"/>
    <property type="match status" value="1"/>
</dbReference>
<organism evidence="7 8">
    <name type="scientific">Mycena pura</name>
    <dbReference type="NCBI Taxonomy" id="153505"/>
    <lineage>
        <taxon>Eukaryota</taxon>
        <taxon>Fungi</taxon>
        <taxon>Dikarya</taxon>
        <taxon>Basidiomycota</taxon>
        <taxon>Agaricomycotina</taxon>
        <taxon>Agaricomycetes</taxon>
        <taxon>Agaricomycetidae</taxon>
        <taxon>Agaricales</taxon>
        <taxon>Marasmiineae</taxon>
        <taxon>Mycenaceae</taxon>
        <taxon>Mycena</taxon>
    </lineage>
</organism>
<dbReference type="AlphaFoldDB" id="A0AAD6VEL8"/>
<dbReference type="GO" id="GO:0046872">
    <property type="term" value="F:metal ion binding"/>
    <property type="evidence" value="ECO:0007669"/>
    <property type="project" value="UniProtKB-KW"/>
</dbReference>
<evidence type="ECO:0000313" key="8">
    <source>
        <dbReference type="Proteomes" id="UP001219525"/>
    </source>
</evidence>
<dbReference type="Pfam" id="PF00753">
    <property type="entry name" value="Lactamase_B"/>
    <property type="match status" value="1"/>
</dbReference>
<dbReference type="SUPFAM" id="SSF56281">
    <property type="entry name" value="Metallo-hydrolase/oxidoreductase"/>
    <property type="match status" value="1"/>
</dbReference>
<reference evidence="7" key="1">
    <citation type="submission" date="2023-03" db="EMBL/GenBank/DDBJ databases">
        <title>Massive genome expansion in bonnet fungi (Mycena s.s.) driven by repeated elements and novel gene families across ecological guilds.</title>
        <authorList>
            <consortium name="Lawrence Berkeley National Laboratory"/>
            <person name="Harder C.B."/>
            <person name="Miyauchi S."/>
            <person name="Viragh M."/>
            <person name="Kuo A."/>
            <person name="Thoen E."/>
            <person name="Andreopoulos B."/>
            <person name="Lu D."/>
            <person name="Skrede I."/>
            <person name="Drula E."/>
            <person name="Henrissat B."/>
            <person name="Morin E."/>
            <person name="Kohler A."/>
            <person name="Barry K."/>
            <person name="LaButti K."/>
            <person name="Morin E."/>
            <person name="Salamov A."/>
            <person name="Lipzen A."/>
            <person name="Mereny Z."/>
            <person name="Hegedus B."/>
            <person name="Baldrian P."/>
            <person name="Stursova M."/>
            <person name="Weitz H."/>
            <person name="Taylor A."/>
            <person name="Grigoriev I.V."/>
            <person name="Nagy L.G."/>
            <person name="Martin F."/>
            <person name="Kauserud H."/>
        </authorList>
    </citation>
    <scope>NUCLEOTIDE SEQUENCE</scope>
    <source>
        <strain evidence="7">9144</strain>
    </source>
</reference>
<comment type="similarity">
    <text evidence="1">Belongs to the metallo-beta-lactamase superfamily.</text>
</comment>
<dbReference type="SMART" id="SM00849">
    <property type="entry name" value="Lactamase_B"/>
    <property type="match status" value="1"/>
</dbReference>
<dbReference type="InterPro" id="IPR051013">
    <property type="entry name" value="MBL_superfamily_lactonases"/>
</dbReference>
<dbReference type="Gene3D" id="3.60.15.10">
    <property type="entry name" value="Ribonuclease Z/Hydroxyacylglutathione hydrolase-like"/>
    <property type="match status" value="1"/>
</dbReference>
<dbReference type="GO" id="GO:0016787">
    <property type="term" value="F:hydrolase activity"/>
    <property type="evidence" value="ECO:0007669"/>
    <property type="project" value="UniProtKB-KW"/>
</dbReference>
<feature type="signal peptide" evidence="5">
    <location>
        <begin position="1"/>
        <end position="18"/>
    </location>
</feature>
<evidence type="ECO:0000259" key="6">
    <source>
        <dbReference type="SMART" id="SM00849"/>
    </source>
</evidence>
<evidence type="ECO:0000256" key="5">
    <source>
        <dbReference type="SAM" id="SignalP"/>
    </source>
</evidence>
<evidence type="ECO:0000256" key="3">
    <source>
        <dbReference type="ARBA" id="ARBA00022801"/>
    </source>
</evidence>
<evidence type="ECO:0000256" key="1">
    <source>
        <dbReference type="ARBA" id="ARBA00007749"/>
    </source>
</evidence>
<dbReference type="EMBL" id="JARJCW010000031">
    <property type="protein sequence ID" value="KAJ7209141.1"/>
    <property type="molecule type" value="Genomic_DNA"/>
</dbReference>
<keyword evidence="8" id="KW-1185">Reference proteome</keyword>
<keyword evidence="2" id="KW-0479">Metal-binding</keyword>
<evidence type="ECO:0000313" key="7">
    <source>
        <dbReference type="EMBL" id="KAJ7209141.1"/>
    </source>
</evidence>
<dbReference type="InterPro" id="IPR036866">
    <property type="entry name" value="RibonucZ/Hydroxyglut_hydro"/>
</dbReference>
<dbReference type="InterPro" id="IPR001279">
    <property type="entry name" value="Metallo-B-lactamas"/>
</dbReference>
<dbReference type="PANTHER" id="PTHR42978">
    <property type="entry name" value="QUORUM-QUENCHING LACTONASE YTNP-RELATED-RELATED"/>
    <property type="match status" value="1"/>
</dbReference>
<proteinExistence type="inferred from homology"/>
<protein>
    <submittedName>
        <fullName evidence="7">Beta-lactamase-like protein</fullName>
    </submittedName>
</protein>
<feature type="domain" description="Metallo-beta-lactamase" evidence="6">
    <location>
        <begin position="65"/>
        <end position="278"/>
    </location>
</feature>
<accession>A0AAD6VEL8</accession>
<keyword evidence="5" id="KW-0732">Signal</keyword>
<dbReference type="Proteomes" id="UP001219525">
    <property type="component" value="Unassembled WGS sequence"/>
</dbReference>